<accession>A0A2T3ZM81</accession>
<protein>
    <submittedName>
        <fullName evidence="2">Uncharacterized protein</fullName>
    </submittedName>
</protein>
<keyword evidence="1" id="KW-0812">Transmembrane</keyword>
<proteinExistence type="predicted"/>
<dbReference type="EMBL" id="KZ679256">
    <property type="protein sequence ID" value="PTB45917.1"/>
    <property type="molecule type" value="Genomic_DNA"/>
</dbReference>
<sequence>MFATRLAVILVMAFSLHVLLGGYLGMKLDGTNLARRPWCPMIQGIHMLLDCVYGTEYTRASVTFIPWSKVTRIVHVLLAGAGTVELFGASLALIHPGDVMIPE</sequence>
<keyword evidence="1" id="KW-1133">Transmembrane helix</keyword>
<keyword evidence="1" id="KW-0472">Membrane</keyword>
<organism evidence="2 3">
    <name type="scientific">Trichoderma asperellum (strain ATCC 204424 / CBS 433.97 / NBRC 101777)</name>
    <dbReference type="NCBI Taxonomy" id="1042311"/>
    <lineage>
        <taxon>Eukaryota</taxon>
        <taxon>Fungi</taxon>
        <taxon>Dikarya</taxon>
        <taxon>Ascomycota</taxon>
        <taxon>Pezizomycotina</taxon>
        <taxon>Sordariomycetes</taxon>
        <taxon>Hypocreomycetidae</taxon>
        <taxon>Hypocreales</taxon>
        <taxon>Hypocreaceae</taxon>
        <taxon>Trichoderma</taxon>
    </lineage>
</organism>
<evidence type="ECO:0000256" key="1">
    <source>
        <dbReference type="SAM" id="Phobius"/>
    </source>
</evidence>
<evidence type="ECO:0000313" key="2">
    <source>
        <dbReference type="EMBL" id="PTB45917.1"/>
    </source>
</evidence>
<dbReference type="Proteomes" id="UP000240493">
    <property type="component" value="Unassembled WGS sequence"/>
</dbReference>
<feature type="transmembrane region" description="Helical" evidence="1">
    <location>
        <begin position="6"/>
        <end position="26"/>
    </location>
</feature>
<evidence type="ECO:0000313" key="3">
    <source>
        <dbReference type="Proteomes" id="UP000240493"/>
    </source>
</evidence>
<reference evidence="2 3" key="1">
    <citation type="submission" date="2016-07" db="EMBL/GenBank/DDBJ databases">
        <title>Multiple horizontal gene transfer events from other fungi enriched the ability of initially mycotrophic Trichoderma (Ascomycota) to feed on dead plant biomass.</title>
        <authorList>
            <consortium name="DOE Joint Genome Institute"/>
            <person name="Aerts A."/>
            <person name="Atanasova L."/>
            <person name="Chenthamara K."/>
            <person name="Zhang J."/>
            <person name="Grujic M."/>
            <person name="Henrissat B."/>
            <person name="Kuo A."/>
            <person name="Salamov A."/>
            <person name="Lipzen A."/>
            <person name="Labutti K."/>
            <person name="Barry K."/>
            <person name="Miao Y."/>
            <person name="Rahimi M.J."/>
            <person name="Shen Q."/>
            <person name="Grigoriev I.V."/>
            <person name="Kubicek C.P."/>
            <person name="Druzhinina I.S."/>
        </authorList>
    </citation>
    <scope>NUCLEOTIDE SEQUENCE [LARGE SCALE GENOMIC DNA]</scope>
    <source>
        <strain evidence="2 3">CBS 433.97</strain>
    </source>
</reference>
<keyword evidence="3" id="KW-1185">Reference proteome</keyword>
<feature type="transmembrane region" description="Helical" evidence="1">
    <location>
        <begin position="73"/>
        <end position="94"/>
    </location>
</feature>
<dbReference type="AlphaFoldDB" id="A0A2T3ZM81"/>
<name>A0A2T3ZM81_TRIA4</name>
<gene>
    <name evidence="2" type="ORF">M441DRAFT_206165</name>
</gene>